<evidence type="ECO:0000256" key="1">
    <source>
        <dbReference type="SAM" id="MobiDB-lite"/>
    </source>
</evidence>
<sequence length="151" mass="17281">MQTLVDGGVANLLRRNHVTESRRKESAKDRSWLKLEEVSAVRQGGAWPQKDFLSQSKSLPPGQQTDAYDHPTDHPGSRYKIVRRIPWALGWPLGGLHQQLDTLLPFENCPVEDYQAVTYTDDGYVQDEDGIGVEETVEVTTWFENRCRERI</sequence>
<dbReference type="EMBL" id="BGZK01000560">
    <property type="protein sequence ID" value="GBP50181.1"/>
    <property type="molecule type" value="Genomic_DNA"/>
</dbReference>
<evidence type="ECO:0000313" key="3">
    <source>
        <dbReference type="Proteomes" id="UP000299102"/>
    </source>
</evidence>
<accession>A0A4C1WG98</accession>
<evidence type="ECO:0000313" key="2">
    <source>
        <dbReference type="EMBL" id="GBP50181.1"/>
    </source>
</evidence>
<protein>
    <submittedName>
        <fullName evidence="2">Uncharacterized protein</fullName>
    </submittedName>
</protein>
<feature type="compositionally biased region" description="Polar residues" evidence="1">
    <location>
        <begin position="52"/>
        <end position="66"/>
    </location>
</feature>
<comment type="caution">
    <text evidence="2">The sequence shown here is derived from an EMBL/GenBank/DDBJ whole genome shotgun (WGS) entry which is preliminary data.</text>
</comment>
<reference evidence="2 3" key="1">
    <citation type="journal article" date="2019" name="Commun. Biol.">
        <title>The bagworm genome reveals a unique fibroin gene that provides high tensile strength.</title>
        <authorList>
            <person name="Kono N."/>
            <person name="Nakamura H."/>
            <person name="Ohtoshi R."/>
            <person name="Tomita M."/>
            <person name="Numata K."/>
            <person name="Arakawa K."/>
        </authorList>
    </citation>
    <scope>NUCLEOTIDE SEQUENCE [LARGE SCALE GENOMIC DNA]</scope>
</reference>
<organism evidence="2 3">
    <name type="scientific">Eumeta variegata</name>
    <name type="common">Bagworm moth</name>
    <name type="synonym">Eumeta japonica</name>
    <dbReference type="NCBI Taxonomy" id="151549"/>
    <lineage>
        <taxon>Eukaryota</taxon>
        <taxon>Metazoa</taxon>
        <taxon>Ecdysozoa</taxon>
        <taxon>Arthropoda</taxon>
        <taxon>Hexapoda</taxon>
        <taxon>Insecta</taxon>
        <taxon>Pterygota</taxon>
        <taxon>Neoptera</taxon>
        <taxon>Endopterygota</taxon>
        <taxon>Lepidoptera</taxon>
        <taxon>Glossata</taxon>
        <taxon>Ditrysia</taxon>
        <taxon>Tineoidea</taxon>
        <taxon>Psychidae</taxon>
        <taxon>Oiketicinae</taxon>
        <taxon>Eumeta</taxon>
    </lineage>
</organism>
<keyword evidence="3" id="KW-1185">Reference proteome</keyword>
<dbReference type="Proteomes" id="UP000299102">
    <property type="component" value="Unassembled WGS sequence"/>
</dbReference>
<dbReference type="AlphaFoldDB" id="A0A4C1WG98"/>
<feature type="region of interest" description="Disordered" evidence="1">
    <location>
        <begin position="43"/>
        <end position="75"/>
    </location>
</feature>
<name>A0A4C1WG98_EUMVA</name>
<gene>
    <name evidence="2" type="ORF">EVAR_97181_1</name>
</gene>
<proteinExistence type="predicted"/>